<dbReference type="GO" id="GO:0003677">
    <property type="term" value="F:DNA binding"/>
    <property type="evidence" value="ECO:0007669"/>
    <property type="project" value="UniProtKB-KW"/>
</dbReference>
<evidence type="ECO:0000256" key="3">
    <source>
        <dbReference type="ARBA" id="ARBA00023163"/>
    </source>
</evidence>
<dbReference type="SMART" id="SM00345">
    <property type="entry name" value="HTH_GNTR"/>
    <property type="match status" value="2"/>
</dbReference>
<dbReference type="PANTHER" id="PTHR44846">
    <property type="entry name" value="MANNOSYL-D-GLYCERATE TRANSPORT/METABOLISM SYSTEM REPRESSOR MNGR-RELATED"/>
    <property type="match status" value="1"/>
</dbReference>
<protein>
    <submittedName>
        <fullName evidence="5">Regulatory protein, gntR family</fullName>
    </submittedName>
</protein>
<gene>
    <name evidence="5" type="ORF">SAMN05421505_10330</name>
</gene>
<dbReference type="STRING" id="504805.SAMN05421505_10330"/>
<keyword evidence="6" id="KW-1185">Reference proteome</keyword>
<dbReference type="GO" id="GO:0003700">
    <property type="term" value="F:DNA-binding transcription factor activity"/>
    <property type="evidence" value="ECO:0007669"/>
    <property type="project" value="InterPro"/>
</dbReference>
<sequence>MGSRRWRLFDRVNGWSAYARVMERLLFDIADGVHPPGSYLPSEKILTADLQVSRNAVRRALTALAEEEVVVVVPSKGWLVCGSPAPEVVLEYRYRTVADDLRKKIAAGLYAPGAILPSQVSLQRFYQCGEETVRRALRLLEKERLILRDHGRRVVCG</sequence>
<evidence type="ECO:0000259" key="4">
    <source>
        <dbReference type="PROSITE" id="PS50949"/>
    </source>
</evidence>
<proteinExistence type="predicted"/>
<feature type="domain" description="HTH gntR-type" evidence="4">
    <location>
        <begin position="15"/>
        <end position="83"/>
    </location>
</feature>
<dbReference type="PANTHER" id="PTHR44846:SF17">
    <property type="entry name" value="GNTR-FAMILY TRANSCRIPTIONAL REGULATOR"/>
    <property type="match status" value="1"/>
</dbReference>
<dbReference type="CDD" id="cd07377">
    <property type="entry name" value="WHTH_GntR"/>
    <property type="match status" value="1"/>
</dbReference>
<dbReference type="InterPro" id="IPR036390">
    <property type="entry name" value="WH_DNA-bd_sf"/>
</dbReference>
<evidence type="ECO:0000256" key="1">
    <source>
        <dbReference type="ARBA" id="ARBA00023015"/>
    </source>
</evidence>
<dbReference type="AlphaFoldDB" id="A0A1G7SZ22"/>
<reference evidence="5 6" key="1">
    <citation type="submission" date="2016-10" db="EMBL/GenBank/DDBJ databases">
        <authorList>
            <person name="de Groot N.N."/>
        </authorList>
    </citation>
    <scope>NUCLEOTIDE SEQUENCE [LARGE SCALE GENOMIC DNA]</scope>
    <source>
        <strain evidence="5 6">CPCC 201354</strain>
    </source>
</reference>
<feature type="domain" description="HTH gntR-type" evidence="4">
    <location>
        <begin position="91"/>
        <end position="157"/>
    </location>
</feature>
<dbReference type="EMBL" id="FNCN01000003">
    <property type="protein sequence ID" value="SDG28313.1"/>
    <property type="molecule type" value="Genomic_DNA"/>
</dbReference>
<accession>A0A1G7SZ22</accession>
<dbReference type="GO" id="GO:0045892">
    <property type="term" value="P:negative regulation of DNA-templated transcription"/>
    <property type="evidence" value="ECO:0007669"/>
    <property type="project" value="TreeGrafter"/>
</dbReference>
<dbReference type="PROSITE" id="PS50949">
    <property type="entry name" value="HTH_GNTR"/>
    <property type="match status" value="2"/>
</dbReference>
<dbReference type="Proteomes" id="UP000198923">
    <property type="component" value="Unassembled WGS sequence"/>
</dbReference>
<name>A0A1G7SZ22_9ACTN</name>
<dbReference type="PRINTS" id="PR00035">
    <property type="entry name" value="HTHGNTR"/>
</dbReference>
<dbReference type="Gene3D" id="1.10.10.10">
    <property type="entry name" value="Winged helix-like DNA-binding domain superfamily/Winged helix DNA-binding domain"/>
    <property type="match status" value="2"/>
</dbReference>
<dbReference type="InterPro" id="IPR000524">
    <property type="entry name" value="Tscrpt_reg_HTH_GntR"/>
</dbReference>
<dbReference type="SUPFAM" id="SSF46785">
    <property type="entry name" value="Winged helix' DNA-binding domain"/>
    <property type="match status" value="2"/>
</dbReference>
<dbReference type="InterPro" id="IPR036388">
    <property type="entry name" value="WH-like_DNA-bd_sf"/>
</dbReference>
<evidence type="ECO:0000256" key="2">
    <source>
        <dbReference type="ARBA" id="ARBA00023125"/>
    </source>
</evidence>
<evidence type="ECO:0000313" key="6">
    <source>
        <dbReference type="Proteomes" id="UP000198923"/>
    </source>
</evidence>
<keyword evidence="2" id="KW-0238">DNA-binding</keyword>
<dbReference type="InterPro" id="IPR050679">
    <property type="entry name" value="Bact_HTH_transcr_reg"/>
</dbReference>
<keyword evidence="1" id="KW-0805">Transcription regulation</keyword>
<evidence type="ECO:0000313" key="5">
    <source>
        <dbReference type="EMBL" id="SDG28313.1"/>
    </source>
</evidence>
<dbReference type="Pfam" id="PF00392">
    <property type="entry name" value="GntR"/>
    <property type="match status" value="2"/>
</dbReference>
<keyword evidence="3" id="KW-0804">Transcription</keyword>
<organism evidence="5 6">
    <name type="scientific">Sinosporangium album</name>
    <dbReference type="NCBI Taxonomy" id="504805"/>
    <lineage>
        <taxon>Bacteria</taxon>
        <taxon>Bacillati</taxon>
        <taxon>Actinomycetota</taxon>
        <taxon>Actinomycetes</taxon>
        <taxon>Streptosporangiales</taxon>
        <taxon>Streptosporangiaceae</taxon>
        <taxon>Sinosporangium</taxon>
    </lineage>
</organism>